<gene>
    <name evidence="3" type="ORF">HNR50_000767</name>
</gene>
<organism evidence="3 4">
    <name type="scientific">Spirochaeta isovalerica</name>
    <dbReference type="NCBI Taxonomy" id="150"/>
    <lineage>
        <taxon>Bacteria</taxon>
        <taxon>Pseudomonadati</taxon>
        <taxon>Spirochaetota</taxon>
        <taxon>Spirochaetia</taxon>
        <taxon>Spirochaetales</taxon>
        <taxon>Spirochaetaceae</taxon>
        <taxon>Spirochaeta</taxon>
    </lineage>
</organism>
<keyword evidence="1" id="KW-0472">Membrane</keyword>
<dbReference type="CDD" id="cd00060">
    <property type="entry name" value="FHA"/>
    <property type="match status" value="1"/>
</dbReference>
<dbReference type="Pfam" id="PF16697">
    <property type="entry name" value="Yop-YscD_cpl"/>
    <property type="match status" value="1"/>
</dbReference>
<dbReference type="AlphaFoldDB" id="A0A841R292"/>
<accession>A0A841R292</accession>
<keyword evidence="4" id="KW-1185">Reference proteome</keyword>
<evidence type="ECO:0000313" key="3">
    <source>
        <dbReference type="EMBL" id="MBB6479134.1"/>
    </source>
</evidence>
<dbReference type="Proteomes" id="UP000587760">
    <property type="component" value="Unassembled WGS sequence"/>
</dbReference>
<keyword evidence="1" id="KW-0812">Transmembrane</keyword>
<evidence type="ECO:0000313" key="4">
    <source>
        <dbReference type="Proteomes" id="UP000587760"/>
    </source>
</evidence>
<feature type="transmembrane region" description="Helical" evidence="1">
    <location>
        <begin position="36"/>
        <end position="64"/>
    </location>
</feature>
<feature type="domain" description="YscD cytoplasmic" evidence="2">
    <location>
        <begin position="200"/>
        <end position="289"/>
    </location>
</feature>
<dbReference type="InterPro" id="IPR032030">
    <property type="entry name" value="YscD_cytoplasmic_dom"/>
</dbReference>
<evidence type="ECO:0000256" key="1">
    <source>
        <dbReference type="SAM" id="Phobius"/>
    </source>
</evidence>
<feature type="transmembrane region" description="Helical" evidence="1">
    <location>
        <begin position="143"/>
        <end position="161"/>
    </location>
</feature>
<feature type="transmembrane region" description="Helical" evidence="1">
    <location>
        <begin position="173"/>
        <end position="190"/>
    </location>
</feature>
<dbReference type="InterPro" id="IPR008984">
    <property type="entry name" value="SMAD_FHA_dom_sf"/>
</dbReference>
<keyword evidence="1" id="KW-1133">Transmembrane helix</keyword>
<dbReference type="EMBL" id="JACHGJ010000001">
    <property type="protein sequence ID" value="MBB6479134.1"/>
    <property type="molecule type" value="Genomic_DNA"/>
</dbReference>
<feature type="transmembrane region" description="Helical" evidence="1">
    <location>
        <begin position="76"/>
        <end position="97"/>
    </location>
</feature>
<reference evidence="3 4" key="1">
    <citation type="submission" date="2020-08" db="EMBL/GenBank/DDBJ databases">
        <title>Genomic Encyclopedia of Type Strains, Phase IV (KMG-IV): sequencing the most valuable type-strain genomes for metagenomic binning, comparative biology and taxonomic classification.</title>
        <authorList>
            <person name="Goeker M."/>
        </authorList>
    </citation>
    <scope>NUCLEOTIDE SEQUENCE [LARGE SCALE GENOMIC DNA]</scope>
    <source>
        <strain evidence="3 4">DSM 2461</strain>
    </source>
</reference>
<feature type="transmembrane region" description="Helical" evidence="1">
    <location>
        <begin position="117"/>
        <end position="136"/>
    </location>
</feature>
<proteinExistence type="predicted"/>
<dbReference type="SUPFAM" id="SSF49879">
    <property type="entry name" value="SMAD/FHA domain"/>
    <property type="match status" value="1"/>
</dbReference>
<sequence>MKIIGKNTITALLGLAGGLASWPFLEFVLWKQGAFASYLLFFIAATILPGLFIALFLGAAEGVISKNWSRAVKGALIGLLSGTVGGLLGGMAGQILLSRILVWFPGRGDVLETAARTIAWGLVGIFIGLSDGIRSLSPRKMGVGALGGFVGGAAGGFFLEILSRSFASSLPRLGGLVLMGLMIGIFYSLLDRKYSFGVLRVLNGSQAGKRYRINQKKMDLGSGNRTIIFNDYEDVDDKEVEIRVDHGQITIVDGKMDNKLYVNDKATQKTTLKYGDVIKAGSVKMLLEAE</sequence>
<name>A0A841R292_9SPIO</name>
<dbReference type="RefSeq" id="WP_184743994.1">
    <property type="nucleotide sequence ID" value="NZ_JACHGJ010000001.1"/>
</dbReference>
<protein>
    <recommendedName>
        <fullName evidence="2">YscD cytoplasmic domain-containing protein</fullName>
    </recommendedName>
</protein>
<dbReference type="Gene3D" id="2.60.200.20">
    <property type="match status" value="1"/>
</dbReference>
<comment type="caution">
    <text evidence="3">The sequence shown here is derived from an EMBL/GenBank/DDBJ whole genome shotgun (WGS) entry which is preliminary data.</text>
</comment>
<evidence type="ECO:0000259" key="2">
    <source>
        <dbReference type="Pfam" id="PF16697"/>
    </source>
</evidence>